<sequence>MLPAHPLSLPLHGYPAQQLSEVRADAIQFGVGALEHALRNEVDNTVASRAAFEQFRRCVMQMGLWDYIKDFFTNGARKRSILDALARCHIGSSVQGREYLRALGEYPLKTGESSLYLLAHLTTDVRSYMLMPTPDNLSCERLILADSGPPIQVIVPGIGLRLPLMADCFGDGYGAVTPTEYNWLMNGEFAGGKSISQILSDRHEALSLVEYETLGLACESDAHIYLRAGLFKIASQLLQSAIEAFVRLTAPEALIRCLGQAQVIFPIAGDASAVVKACDWYASTLAHAGRNHEAKEVRREVDEFERVMSKHGGMSPALD</sequence>
<proteinExistence type="predicted"/>
<reference evidence="2" key="1">
    <citation type="submission" date="2015-12" db="EMBL/GenBank/DDBJ databases">
        <title>Complete genome sequence of Pandoraea norimbergensis DSM 11628.</title>
        <authorList>
            <person name="Ee R."/>
            <person name="Lim Y.-L."/>
            <person name="Yong D."/>
            <person name="Yin W.-F."/>
            <person name="Chan K.-G."/>
        </authorList>
    </citation>
    <scope>NUCLEOTIDE SEQUENCE [LARGE SCALE GENOMIC DNA]</scope>
    <source>
        <strain evidence="2">DSM 11628</strain>
    </source>
</reference>
<keyword evidence="2" id="KW-1185">Reference proteome</keyword>
<dbReference type="EMBL" id="CP013480">
    <property type="protein sequence ID" value="ALS62136.1"/>
    <property type="molecule type" value="Genomic_DNA"/>
</dbReference>
<protein>
    <recommendedName>
        <fullName evidence="3">Acyl-CoA dehydrogenase/oxidase C-terminal domain-containing protein</fullName>
    </recommendedName>
</protein>
<dbReference type="RefSeq" id="WP_058379001.1">
    <property type="nucleotide sequence ID" value="NZ_CP013480.3"/>
</dbReference>
<gene>
    <name evidence="1" type="ORF">AT302_22450</name>
</gene>
<accession>A0ABN4JPY1</accession>
<evidence type="ECO:0000313" key="1">
    <source>
        <dbReference type="EMBL" id="ALS62136.1"/>
    </source>
</evidence>
<name>A0ABN4JPY1_9BURK</name>
<dbReference type="Proteomes" id="UP000060277">
    <property type="component" value="Chromosome"/>
</dbReference>
<evidence type="ECO:0000313" key="2">
    <source>
        <dbReference type="Proteomes" id="UP000060277"/>
    </source>
</evidence>
<evidence type="ECO:0008006" key="3">
    <source>
        <dbReference type="Google" id="ProtNLM"/>
    </source>
</evidence>
<organism evidence="1 2">
    <name type="scientific">Pandoraea norimbergensis</name>
    <dbReference type="NCBI Taxonomy" id="93219"/>
    <lineage>
        <taxon>Bacteria</taxon>
        <taxon>Pseudomonadati</taxon>
        <taxon>Pseudomonadota</taxon>
        <taxon>Betaproteobacteria</taxon>
        <taxon>Burkholderiales</taxon>
        <taxon>Burkholderiaceae</taxon>
        <taxon>Pandoraea</taxon>
    </lineage>
</organism>